<keyword evidence="12" id="KW-0472">Membrane</keyword>
<dbReference type="AlphaFoldDB" id="C4JW44"/>
<dbReference type="OMA" id="LNSTCYG"/>
<dbReference type="Pfam" id="PF00450">
    <property type="entry name" value="Peptidase_S10"/>
    <property type="match status" value="1"/>
</dbReference>
<evidence type="ECO:0000256" key="5">
    <source>
        <dbReference type="ARBA" id="ARBA00022670"/>
    </source>
</evidence>
<keyword evidence="17" id="KW-1185">Reference proteome</keyword>
<dbReference type="PANTHER" id="PTHR11802">
    <property type="entry name" value="SERINE PROTEASE FAMILY S10 SERINE CARBOXYPEPTIDASE"/>
    <property type="match status" value="1"/>
</dbReference>
<evidence type="ECO:0000313" key="16">
    <source>
        <dbReference type="EMBL" id="EEP81921.1"/>
    </source>
</evidence>
<evidence type="ECO:0000256" key="10">
    <source>
        <dbReference type="ARBA" id="ARBA00022989"/>
    </source>
</evidence>
<evidence type="ECO:0000256" key="9">
    <source>
        <dbReference type="ARBA" id="ARBA00022801"/>
    </source>
</evidence>
<evidence type="ECO:0000256" key="13">
    <source>
        <dbReference type="ARBA" id="ARBA00023180"/>
    </source>
</evidence>
<evidence type="ECO:0000256" key="2">
    <source>
        <dbReference type="ARBA" id="ARBA00004393"/>
    </source>
</evidence>
<name>C4JW44_UNCRE</name>
<evidence type="ECO:0000256" key="3">
    <source>
        <dbReference type="ARBA" id="ARBA00009431"/>
    </source>
</evidence>
<dbReference type="Gene3D" id="3.40.50.1820">
    <property type="entry name" value="alpha/beta hydrolase"/>
    <property type="match status" value="1"/>
</dbReference>
<dbReference type="eggNOG" id="KOG1282">
    <property type="taxonomic scope" value="Eukaryota"/>
</dbReference>
<evidence type="ECO:0000256" key="12">
    <source>
        <dbReference type="ARBA" id="ARBA00023136"/>
    </source>
</evidence>
<reference evidence="17" key="1">
    <citation type="journal article" date="2009" name="Genome Res.">
        <title>Comparative genomic analyses of the human fungal pathogens Coccidioides and their relatives.</title>
        <authorList>
            <person name="Sharpton T.J."/>
            <person name="Stajich J.E."/>
            <person name="Rounsley S.D."/>
            <person name="Gardner M.J."/>
            <person name="Wortman J.R."/>
            <person name="Jordar V.S."/>
            <person name="Maiti R."/>
            <person name="Kodira C.D."/>
            <person name="Neafsey D.E."/>
            <person name="Zeng Q."/>
            <person name="Hung C.-Y."/>
            <person name="McMahan C."/>
            <person name="Muszewska A."/>
            <person name="Grynberg M."/>
            <person name="Mandel M.A."/>
            <person name="Kellner E.M."/>
            <person name="Barker B.M."/>
            <person name="Galgiani J.N."/>
            <person name="Orbach M.J."/>
            <person name="Kirkland T.N."/>
            <person name="Cole G.T."/>
            <person name="Henn M.R."/>
            <person name="Birren B.W."/>
            <person name="Taylor J.W."/>
        </authorList>
    </citation>
    <scope>NUCLEOTIDE SEQUENCE [LARGE SCALE GENOMIC DNA]</scope>
    <source>
        <strain evidence="17">UAMH 1704</strain>
    </source>
</reference>
<evidence type="ECO:0000256" key="11">
    <source>
        <dbReference type="ARBA" id="ARBA00023034"/>
    </source>
</evidence>
<comment type="similarity">
    <text evidence="3 15">Belongs to the peptidase S10 family.</text>
</comment>
<dbReference type="RefSeq" id="XP_002583819.1">
    <property type="nucleotide sequence ID" value="XM_002583773.1"/>
</dbReference>
<feature type="chain" id="PRO_5006522971" description="Carboxypeptidase" evidence="15">
    <location>
        <begin position="20"/>
        <end position="558"/>
    </location>
</feature>
<dbReference type="GO" id="GO:0005802">
    <property type="term" value="C:trans-Golgi network"/>
    <property type="evidence" value="ECO:0007669"/>
    <property type="project" value="TreeGrafter"/>
</dbReference>
<proteinExistence type="inferred from homology"/>
<comment type="subcellular location">
    <subcellularLocation>
        <location evidence="2">Golgi apparatus</location>
        <location evidence="2">trans-Golgi network membrane</location>
        <topology evidence="2">Single-pass type I membrane protein</topology>
    </subcellularLocation>
</comment>
<dbReference type="HOGENOM" id="CLU_008523_12_2_1"/>
<evidence type="ECO:0000313" key="17">
    <source>
        <dbReference type="Proteomes" id="UP000002058"/>
    </source>
</evidence>
<evidence type="ECO:0000256" key="8">
    <source>
        <dbReference type="ARBA" id="ARBA00022729"/>
    </source>
</evidence>
<dbReference type="PRINTS" id="PR00724">
    <property type="entry name" value="CRBOXYPTASEC"/>
</dbReference>
<evidence type="ECO:0000256" key="7">
    <source>
        <dbReference type="ARBA" id="ARBA00022703"/>
    </source>
</evidence>
<keyword evidence="7" id="KW-0053">Apoptosis</keyword>
<evidence type="ECO:0000256" key="14">
    <source>
        <dbReference type="ARBA" id="ARBA00037042"/>
    </source>
</evidence>
<dbReference type="InterPro" id="IPR018202">
    <property type="entry name" value="Ser_caboxypep_ser_AS"/>
</dbReference>
<keyword evidence="11" id="KW-0333">Golgi apparatus</keyword>
<dbReference type="GO" id="GO:0006915">
    <property type="term" value="P:apoptotic process"/>
    <property type="evidence" value="ECO:0007669"/>
    <property type="project" value="UniProtKB-KW"/>
</dbReference>
<keyword evidence="4 15" id="KW-0121">Carboxypeptidase</keyword>
<keyword evidence="13" id="KW-0325">Glycoprotein</keyword>
<protein>
    <recommendedName>
        <fullName evidence="15">Carboxypeptidase</fullName>
        <ecNumber evidence="15">3.4.16.-</ecNumber>
    </recommendedName>
</protein>
<gene>
    <name evidence="16" type="ORF">UREG_06786</name>
</gene>
<dbReference type="PANTHER" id="PTHR11802:SF190">
    <property type="entry name" value="PHEROMONE-PROCESSING CARBOXYPEPTIDASE KEX1"/>
    <property type="match status" value="1"/>
</dbReference>
<evidence type="ECO:0000256" key="1">
    <source>
        <dbReference type="ARBA" id="ARBA00001003"/>
    </source>
</evidence>
<organism evidence="16 17">
    <name type="scientific">Uncinocarpus reesii (strain UAMH 1704)</name>
    <dbReference type="NCBI Taxonomy" id="336963"/>
    <lineage>
        <taxon>Eukaryota</taxon>
        <taxon>Fungi</taxon>
        <taxon>Dikarya</taxon>
        <taxon>Ascomycota</taxon>
        <taxon>Pezizomycotina</taxon>
        <taxon>Eurotiomycetes</taxon>
        <taxon>Eurotiomycetidae</taxon>
        <taxon>Onygenales</taxon>
        <taxon>Onygenaceae</taxon>
        <taxon>Uncinocarpus</taxon>
    </lineage>
</organism>
<keyword evidence="10" id="KW-1133">Transmembrane helix</keyword>
<evidence type="ECO:0000256" key="6">
    <source>
        <dbReference type="ARBA" id="ARBA00022692"/>
    </source>
</evidence>
<dbReference type="EC" id="3.4.16.-" evidence="15"/>
<dbReference type="GO" id="GO:0004185">
    <property type="term" value="F:serine-type carboxypeptidase activity"/>
    <property type="evidence" value="ECO:0007669"/>
    <property type="project" value="UniProtKB-UniRule"/>
</dbReference>
<dbReference type="GO" id="GO:0006508">
    <property type="term" value="P:proteolysis"/>
    <property type="evidence" value="ECO:0007669"/>
    <property type="project" value="UniProtKB-KW"/>
</dbReference>
<dbReference type="PROSITE" id="PS00131">
    <property type="entry name" value="CARBOXYPEPT_SER_SER"/>
    <property type="match status" value="1"/>
</dbReference>
<dbReference type="Proteomes" id="UP000002058">
    <property type="component" value="Unassembled WGS sequence"/>
</dbReference>
<dbReference type="InterPro" id="IPR029058">
    <property type="entry name" value="AB_hydrolase_fold"/>
</dbReference>
<comment type="catalytic activity">
    <reaction evidence="1">
        <text>Preferential release of a C-terminal arginine or lysine residue.</text>
        <dbReference type="EC" id="3.4.16.6"/>
    </reaction>
</comment>
<dbReference type="EMBL" id="CH476618">
    <property type="protein sequence ID" value="EEP81921.1"/>
    <property type="molecule type" value="Genomic_DNA"/>
</dbReference>
<sequence length="558" mass="61589">MPLNSFLPAILAVAGLIEAAPPPKFPGISWRTTFVPIPLNEDGSPVPGWKRAVPLNDTSKYVVKSLPNAPAIPPSWAGRIGVPGVAEGNEQFFWLFETENKKYDDRLIIWLNGGPGCSSMIGAFAENGPLTFVGDTSQLERNPYSWTKLGHVLYIDQPVGTGFSTATYPTPAIDILKITELFYSWLKQFYTVFPHLRHKRTHLIGESYGGIYVPYFAEKILKHNKEFPVNLTSIAIGNGAIGNNIAMSDVTAGAYIKEKAKQLGVAPDIVDAFAKADHICGLDSVREKAAHYPPKGHFGIPTSLNNATGFTGDTSCSVKPNNPKAILSSILDSKCYGRCATYATARDHIETIREKRCYSMYNINYDCKTPNPLSSLTKYLNRADVQSALNIRPSNPGITTPHRFETCNQTILDSLFSPSIQPVPPTQSILPSILTTHRIPVHIFQGELDMVINHVAVELVLQNMTWNGKQGFKARPTLPFGTNVNLDRKGDIKGGWNGSEAGVWTWERGLTYHRFKEAGHAVPRDQSKEMWHYLKNIILTGFYWDGTPDSRGQGTDSG</sequence>
<dbReference type="SUPFAM" id="SSF53474">
    <property type="entry name" value="alpha/beta-Hydrolases"/>
    <property type="match status" value="1"/>
</dbReference>
<accession>C4JW44</accession>
<dbReference type="KEGG" id="ure:UREG_06786"/>
<comment type="function">
    <text evidence="14">Protease with a carboxypeptidase B-like function involved in the C-terminal processing of the lysine and arginine residues from protein precursors. Promotes cell fusion and is involved in the programmed cell death.</text>
</comment>
<keyword evidence="6" id="KW-0812">Transmembrane</keyword>
<dbReference type="OrthoDB" id="443318at2759"/>
<keyword evidence="5 15" id="KW-0645">Protease</keyword>
<evidence type="ECO:0000256" key="4">
    <source>
        <dbReference type="ARBA" id="ARBA00022645"/>
    </source>
</evidence>
<evidence type="ECO:0000256" key="15">
    <source>
        <dbReference type="RuleBase" id="RU361156"/>
    </source>
</evidence>
<dbReference type="InParanoid" id="C4JW44"/>
<dbReference type="GeneID" id="8442974"/>
<dbReference type="InterPro" id="IPR001563">
    <property type="entry name" value="Peptidase_S10"/>
</dbReference>
<keyword evidence="8 15" id="KW-0732">Signal</keyword>
<keyword evidence="9 15" id="KW-0378">Hydrolase</keyword>
<feature type="signal peptide" evidence="15">
    <location>
        <begin position="1"/>
        <end position="19"/>
    </location>
</feature>
<dbReference type="VEuPathDB" id="FungiDB:UREG_06786"/>